<keyword evidence="3" id="KW-0804">Transcription</keyword>
<evidence type="ECO:0000256" key="3">
    <source>
        <dbReference type="ARBA" id="ARBA00023163"/>
    </source>
</evidence>
<feature type="DNA-binding region" description="H-T-H motif" evidence="4">
    <location>
        <begin position="33"/>
        <end position="52"/>
    </location>
</feature>
<evidence type="ECO:0000313" key="6">
    <source>
        <dbReference type="EMBL" id="PKV95084.1"/>
    </source>
</evidence>
<dbReference type="PANTHER" id="PTHR30055">
    <property type="entry name" value="HTH-TYPE TRANSCRIPTIONAL REGULATOR RUTR"/>
    <property type="match status" value="1"/>
</dbReference>
<name>A0A2N3WMI9_9PSEU</name>
<dbReference type="GO" id="GO:0000976">
    <property type="term" value="F:transcription cis-regulatory region binding"/>
    <property type="evidence" value="ECO:0007669"/>
    <property type="project" value="TreeGrafter"/>
</dbReference>
<dbReference type="AlphaFoldDB" id="A0A2N3WMI9"/>
<evidence type="ECO:0000313" key="7">
    <source>
        <dbReference type="Proteomes" id="UP000233750"/>
    </source>
</evidence>
<evidence type="ECO:0000256" key="2">
    <source>
        <dbReference type="ARBA" id="ARBA00023125"/>
    </source>
</evidence>
<keyword evidence="1" id="KW-0805">Transcription regulation</keyword>
<evidence type="ECO:0000259" key="5">
    <source>
        <dbReference type="PROSITE" id="PS50977"/>
    </source>
</evidence>
<evidence type="ECO:0000256" key="1">
    <source>
        <dbReference type="ARBA" id="ARBA00023015"/>
    </source>
</evidence>
<dbReference type="Gene3D" id="1.10.357.10">
    <property type="entry name" value="Tetracycline Repressor, domain 2"/>
    <property type="match status" value="1"/>
</dbReference>
<dbReference type="SUPFAM" id="SSF46689">
    <property type="entry name" value="Homeodomain-like"/>
    <property type="match status" value="1"/>
</dbReference>
<dbReference type="InterPro" id="IPR009057">
    <property type="entry name" value="Homeodomain-like_sf"/>
</dbReference>
<dbReference type="RefSeq" id="WP_101438274.1">
    <property type="nucleotide sequence ID" value="NZ_PJMY01000003.1"/>
</dbReference>
<sequence length="197" mass="21239">MRRTQQERSDATRAALIKAARDLFGARGYHDVPAEEITRTAGVTRGALYHHFGDKQGLFQAVVEVLERELTAEVSEVLDGAPNPLSGLSSALGVFLDACLRPDVRRISLTDAPAVLGWDAWRDLEAEYGLGLVAEHLAAAREAGLIVDTPVDALAQLVLAAVMEAARMIANADDPDRVRADVQQVFLGWLGGLLRTS</sequence>
<evidence type="ECO:0000256" key="4">
    <source>
        <dbReference type="PROSITE-ProRule" id="PRU00335"/>
    </source>
</evidence>
<dbReference type="InterPro" id="IPR050109">
    <property type="entry name" value="HTH-type_TetR-like_transc_reg"/>
</dbReference>
<protein>
    <submittedName>
        <fullName evidence="6">TetR family transcriptional regulator</fullName>
    </submittedName>
</protein>
<dbReference type="GO" id="GO:0003700">
    <property type="term" value="F:DNA-binding transcription factor activity"/>
    <property type="evidence" value="ECO:0007669"/>
    <property type="project" value="TreeGrafter"/>
</dbReference>
<dbReference type="InterPro" id="IPR049484">
    <property type="entry name" value="Rv0078-like_C"/>
</dbReference>
<dbReference type="OrthoDB" id="9805134at2"/>
<gene>
    <name evidence="6" type="ORF">ATK30_5985</name>
</gene>
<dbReference type="PANTHER" id="PTHR30055:SF234">
    <property type="entry name" value="HTH-TYPE TRANSCRIPTIONAL REGULATOR BETI"/>
    <property type="match status" value="1"/>
</dbReference>
<dbReference type="Proteomes" id="UP000233750">
    <property type="component" value="Unassembled WGS sequence"/>
</dbReference>
<feature type="domain" description="HTH tetR-type" evidence="5">
    <location>
        <begin position="10"/>
        <end position="70"/>
    </location>
</feature>
<keyword evidence="7" id="KW-1185">Reference proteome</keyword>
<dbReference type="Pfam" id="PF00440">
    <property type="entry name" value="TetR_N"/>
    <property type="match status" value="1"/>
</dbReference>
<comment type="caution">
    <text evidence="6">The sequence shown here is derived from an EMBL/GenBank/DDBJ whole genome shotgun (WGS) entry which is preliminary data.</text>
</comment>
<accession>A0A2N3WMI9</accession>
<dbReference type="Pfam" id="PF21351">
    <property type="entry name" value="TetR_C_41"/>
    <property type="match status" value="1"/>
</dbReference>
<dbReference type="PRINTS" id="PR00455">
    <property type="entry name" value="HTHTETR"/>
</dbReference>
<keyword evidence="2 4" id="KW-0238">DNA-binding</keyword>
<proteinExistence type="predicted"/>
<dbReference type="PROSITE" id="PS50977">
    <property type="entry name" value="HTH_TETR_2"/>
    <property type="match status" value="1"/>
</dbReference>
<organism evidence="6 7">
    <name type="scientific">Amycolatopsis echigonensis</name>
    <dbReference type="NCBI Taxonomy" id="2576905"/>
    <lineage>
        <taxon>Bacteria</taxon>
        <taxon>Bacillati</taxon>
        <taxon>Actinomycetota</taxon>
        <taxon>Actinomycetes</taxon>
        <taxon>Pseudonocardiales</taxon>
        <taxon>Pseudonocardiaceae</taxon>
        <taxon>Amycolatopsis</taxon>
    </lineage>
</organism>
<dbReference type="InterPro" id="IPR001647">
    <property type="entry name" value="HTH_TetR"/>
</dbReference>
<reference evidence="6 7" key="1">
    <citation type="submission" date="2017-12" db="EMBL/GenBank/DDBJ databases">
        <title>Sequencing the genomes of 1000 Actinobacteria strains.</title>
        <authorList>
            <person name="Klenk H.-P."/>
        </authorList>
    </citation>
    <scope>NUCLEOTIDE SEQUENCE [LARGE SCALE GENOMIC DNA]</scope>
    <source>
        <strain evidence="6 7">DSM 45165</strain>
    </source>
</reference>
<dbReference type="EMBL" id="PJMY01000003">
    <property type="protein sequence ID" value="PKV95084.1"/>
    <property type="molecule type" value="Genomic_DNA"/>
</dbReference>